<dbReference type="Pfam" id="PF23562">
    <property type="entry name" value="AMP-binding_C_3"/>
    <property type="match status" value="1"/>
</dbReference>
<dbReference type="OrthoDB" id="9803968at2"/>
<keyword evidence="3" id="KW-0276">Fatty acid metabolism</keyword>
<dbReference type="Proteomes" id="UP000265962">
    <property type="component" value="Unassembled WGS sequence"/>
</dbReference>
<evidence type="ECO:0000256" key="3">
    <source>
        <dbReference type="ARBA" id="ARBA00022832"/>
    </source>
</evidence>
<evidence type="ECO:0000256" key="1">
    <source>
        <dbReference type="ARBA" id="ARBA00006432"/>
    </source>
</evidence>
<evidence type="ECO:0000256" key="4">
    <source>
        <dbReference type="ARBA" id="ARBA00023098"/>
    </source>
</evidence>
<dbReference type="AlphaFoldDB" id="A0A375I4V6"/>
<dbReference type="GO" id="GO:0004467">
    <property type="term" value="F:long-chain fatty acid-CoA ligase activity"/>
    <property type="evidence" value="ECO:0007669"/>
    <property type="project" value="TreeGrafter"/>
</dbReference>
<dbReference type="GO" id="GO:0016020">
    <property type="term" value="C:membrane"/>
    <property type="evidence" value="ECO:0007669"/>
    <property type="project" value="TreeGrafter"/>
</dbReference>
<dbReference type="PANTHER" id="PTHR43272:SF32">
    <property type="entry name" value="AMP-DEPENDENT SYNTHETASE_LIGASE DOMAIN-CONTAINING PROTEIN"/>
    <property type="match status" value="1"/>
</dbReference>
<feature type="domain" description="AMP-dependent synthetase/ligase" evidence="6">
    <location>
        <begin position="18"/>
        <end position="440"/>
    </location>
</feature>
<evidence type="ECO:0000256" key="5">
    <source>
        <dbReference type="ARBA" id="ARBA00032875"/>
    </source>
</evidence>
<organism evidence="7 8">
    <name type="scientific">Propionibacterium ruminifibrarum</name>
    <dbReference type="NCBI Taxonomy" id="1962131"/>
    <lineage>
        <taxon>Bacteria</taxon>
        <taxon>Bacillati</taxon>
        <taxon>Actinomycetota</taxon>
        <taxon>Actinomycetes</taxon>
        <taxon>Propionibacteriales</taxon>
        <taxon>Propionibacteriaceae</taxon>
        <taxon>Propionibacterium</taxon>
    </lineage>
</organism>
<evidence type="ECO:0000259" key="6">
    <source>
        <dbReference type="Pfam" id="PF00501"/>
    </source>
</evidence>
<evidence type="ECO:0000256" key="2">
    <source>
        <dbReference type="ARBA" id="ARBA00022598"/>
    </source>
</evidence>
<dbReference type="Pfam" id="PF00501">
    <property type="entry name" value="AMP-binding"/>
    <property type="match status" value="1"/>
</dbReference>
<evidence type="ECO:0000313" key="8">
    <source>
        <dbReference type="Proteomes" id="UP000265962"/>
    </source>
</evidence>
<evidence type="ECO:0000313" key="7">
    <source>
        <dbReference type="EMBL" id="SPF69141.1"/>
    </source>
</evidence>
<gene>
    <name evidence="7" type="ORF">PROPJV5_2102</name>
</gene>
<dbReference type="PROSITE" id="PS00455">
    <property type="entry name" value="AMP_BINDING"/>
    <property type="match status" value="1"/>
</dbReference>
<keyword evidence="4" id="KW-0443">Lipid metabolism</keyword>
<protein>
    <recommendedName>
        <fullName evidence="5">Acyl-CoA synthetase</fullName>
    </recommendedName>
</protein>
<dbReference type="EMBL" id="OMOH01000009">
    <property type="protein sequence ID" value="SPF69141.1"/>
    <property type="molecule type" value="Genomic_DNA"/>
</dbReference>
<dbReference type="InterPro" id="IPR042099">
    <property type="entry name" value="ANL_N_sf"/>
</dbReference>
<comment type="similarity">
    <text evidence="1">Belongs to the ATP-dependent AMP-binding enzyme family.</text>
</comment>
<accession>A0A375I4V6</accession>
<dbReference type="CDD" id="cd05907">
    <property type="entry name" value="VL_LC_FACS_like"/>
    <property type="match status" value="1"/>
</dbReference>
<dbReference type="PANTHER" id="PTHR43272">
    <property type="entry name" value="LONG-CHAIN-FATTY-ACID--COA LIGASE"/>
    <property type="match status" value="1"/>
</dbReference>
<reference evidence="8" key="1">
    <citation type="submission" date="2018-02" db="EMBL/GenBank/DDBJ databases">
        <authorList>
            <person name="Hornung B."/>
        </authorList>
    </citation>
    <scope>NUCLEOTIDE SEQUENCE [LARGE SCALE GENOMIC DNA]</scope>
</reference>
<dbReference type="InterPro" id="IPR000873">
    <property type="entry name" value="AMP-dep_synth/lig_dom"/>
</dbReference>
<dbReference type="RefSeq" id="WP_119716251.1">
    <property type="nucleotide sequence ID" value="NZ_OMOH01000009.1"/>
</dbReference>
<dbReference type="Gene3D" id="3.40.50.12780">
    <property type="entry name" value="N-terminal domain of ligase-like"/>
    <property type="match status" value="1"/>
</dbReference>
<dbReference type="InterPro" id="IPR020845">
    <property type="entry name" value="AMP-binding_CS"/>
</dbReference>
<proteinExistence type="inferred from homology"/>
<sequence>MSHHRPLHYAQDNVALMFKAAAARYSHRPATRVRVGDEGAVWDIATYRELDERATQIACALLGAGIATGDRVGIYARNRPEWTQADLACQYLGAVPVPVYATNTAEQTAHIANDCQMVAAFTGGPTETATMIEAAAAAPSLRLVVSMDPCGDDLPAGPTWGGELRHLADFAPADEAADPALAAEVDARLASATGDDLYSIIYTSGTTGEPKGVMLAHRAMIAEFRALDEMFDIGPAEHSLCFLPLSHALERAWTAYLWSLGCMNTYVTDTRSIAELMPLARPTMVVAVPKLYETIMTMARAQAADSRLRKRIFDWSIGVGARVQAAYNNGERPSPGDRVMLLAADRLVLSKIRGAIGGQKKMLVSGGAPLSREAALFFGAAGLQILNGYGMTEAAPLISFNSHSHWQRGSVGRVMTGGRLRIGPENEILYTGPNLMDGYWGDQEATDEAFWTDEDGTRWLRTGDAGRINHKGYLFITDRLKDIIVTKGGKNIAPQPIEALLQADPLFEQAVLLGNDRPFLTLLVKPSLPTMSEIAEKLQIQYGHVNELFTNPRVVEEVKARAARLTGSLPKHEQFREMHLSPEEFSIANGLLTPTLKVKRREVERRFADVIDQMYARFSERRDKVSGAAQGRVAAEAGPGPAA</sequence>
<dbReference type="SUPFAM" id="SSF56801">
    <property type="entry name" value="Acetyl-CoA synthetase-like"/>
    <property type="match status" value="1"/>
</dbReference>
<keyword evidence="2 7" id="KW-0436">Ligase</keyword>
<keyword evidence="8" id="KW-1185">Reference proteome</keyword>
<name>A0A375I4V6_9ACTN</name>